<dbReference type="InterPro" id="IPR016187">
    <property type="entry name" value="CTDL_fold"/>
</dbReference>
<evidence type="ECO:0000313" key="7">
    <source>
        <dbReference type="Proteomes" id="UP000001025"/>
    </source>
</evidence>
<feature type="domain" description="DinB-like" evidence="5">
    <location>
        <begin position="30"/>
        <end position="163"/>
    </location>
</feature>
<dbReference type="InterPro" id="IPR042095">
    <property type="entry name" value="SUMF_sf"/>
</dbReference>
<evidence type="ECO:0008006" key="8">
    <source>
        <dbReference type="Google" id="ProtNLM"/>
    </source>
</evidence>
<keyword evidence="2" id="KW-0408">Iron</keyword>
<sequence length="419" mass="48470">METGADLDGFERVLRRGNVSLVSDSMLDAYRRVREHSRKICAPLETEDYVIQSMPDVSPTRWHLAHTTWFFETFCLKNLPDYEPEQPAFEVLFNSYYNSVGEQFPRDRRGLLSRPTVAEVWRYRDQVDEAMFELLARSDRDSIVTDEVLRTGMNHEQQHQELMLTDLLHVFSCNPLHPVYCDDAVTDCDPVEEVRWIESPVERIEPVGFDESSHGLFCFDNELPRHRALLSPHAIANRLVTNGEYLEFIEDGGYDDPSYWLSAGWATVQSEGWRAPMYWHLGEEGWHQFTLAGLRPVDEKAPVCHVSYFEADAFARWSGCRLPTEFEWEIAVRDSRESMIDAFGTRWQWTASDYAPYPKYAAPEGAIGEYNGKFMCGQKVLRGSSVATPEGHARLTYRNFFPPSMRWQFCGIRLATDLE</sequence>
<dbReference type="Gene3D" id="3.90.1580.10">
    <property type="entry name" value="paralog of FGE (formylglycine-generating enzyme)"/>
    <property type="match status" value="2"/>
</dbReference>
<keyword evidence="1" id="KW-0560">Oxidoreductase</keyword>
<dbReference type="InterPro" id="IPR051043">
    <property type="entry name" value="Sulfatase_Mod_Factor_Kinase"/>
</dbReference>
<evidence type="ECO:0000256" key="3">
    <source>
        <dbReference type="ARBA" id="ARBA00037882"/>
    </source>
</evidence>
<dbReference type="PANTHER" id="PTHR23150:SF36">
    <property type="entry name" value="HERCYNINE OXYGENASE"/>
    <property type="match status" value="1"/>
</dbReference>
<protein>
    <recommendedName>
        <fullName evidence="8">Sulfatase-modifying factor enzyme domain-containing protein</fullName>
    </recommendedName>
</protein>
<dbReference type="Proteomes" id="UP000001025">
    <property type="component" value="Chromosome"/>
</dbReference>
<accession>Q7USY4</accession>
<evidence type="ECO:0000256" key="1">
    <source>
        <dbReference type="ARBA" id="ARBA00023002"/>
    </source>
</evidence>
<dbReference type="GO" id="GO:0052699">
    <property type="term" value="P:ergothioneine biosynthetic process"/>
    <property type="evidence" value="ECO:0007669"/>
    <property type="project" value="InterPro"/>
</dbReference>
<dbReference type="SUPFAM" id="SSF109854">
    <property type="entry name" value="DinB/YfiT-like putative metalloenzymes"/>
    <property type="match status" value="1"/>
</dbReference>
<dbReference type="OrthoDB" id="9812426at2"/>
<organism evidence="6 7">
    <name type="scientific">Rhodopirellula baltica (strain DSM 10527 / NCIMB 13988 / SH1)</name>
    <dbReference type="NCBI Taxonomy" id="243090"/>
    <lineage>
        <taxon>Bacteria</taxon>
        <taxon>Pseudomonadati</taxon>
        <taxon>Planctomycetota</taxon>
        <taxon>Planctomycetia</taxon>
        <taxon>Pirellulales</taxon>
        <taxon>Pirellulaceae</taxon>
        <taxon>Rhodopirellula</taxon>
    </lineage>
</organism>
<dbReference type="EMBL" id="BX294140">
    <property type="protein sequence ID" value="CAD73658.1"/>
    <property type="molecule type" value="Genomic_DNA"/>
</dbReference>
<dbReference type="InterPro" id="IPR017806">
    <property type="entry name" value="EgtB"/>
</dbReference>
<dbReference type="InParanoid" id="Q7USY4"/>
<dbReference type="InterPro" id="IPR024775">
    <property type="entry name" value="DinB-like"/>
</dbReference>
<evidence type="ECO:0000313" key="6">
    <source>
        <dbReference type="EMBL" id="CAD73658.1"/>
    </source>
</evidence>
<dbReference type="PANTHER" id="PTHR23150">
    <property type="entry name" value="SULFATASE MODIFYING FACTOR 1, 2"/>
    <property type="match status" value="1"/>
</dbReference>
<evidence type="ECO:0000259" key="5">
    <source>
        <dbReference type="Pfam" id="PF12867"/>
    </source>
</evidence>
<dbReference type="KEGG" id="rba:RB4229"/>
<gene>
    <name evidence="6" type="ordered locus">RB4229</name>
</gene>
<dbReference type="AlphaFoldDB" id="Q7USY4"/>
<dbReference type="PATRIC" id="fig|243090.15.peg.1962"/>
<comment type="pathway">
    <text evidence="3">Amino-acid biosynthesis; ergothioneine biosynthesis.</text>
</comment>
<dbReference type="NCBIfam" id="TIGR03440">
    <property type="entry name" value="egtB_TIGR03440"/>
    <property type="match status" value="1"/>
</dbReference>
<dbReference type="eggNOG" id="COG1262">
    <property type="taxonomic scope" value="Bacteria"/>
</dbReference>
<dbReference type="InterPro" id="IPR005532">
    <property type="entry name" value="SUMF_dom"/>
</dbReference>
<dbReference type="Pfam" id="PF12867">
    <property type="entry name" value="DinB_2"/>
    <property type="match status" value="1"/>
</dbReference>
<feature type="domain" description="Sulfatase-modifying factor enzyme-like" evidence="4">
    <location>
        <begin position="220"/>
        <end position="337"/>
    </location>
</feature>
<keyword evidence="7" id="KW-1185">Reference proteome</keyword>
<reference evidence="6 7" key="1">
    <citation type="journal article" date="2003" name="Proc. Natl. Acad. Sci. U.S.A.">
        <title>Complete genome sequence of the marine planctomycete Pirellula sp. strain 1.</title>
        <authorList>
            <person name="Gloeckner F.O."/>
            <person name="Kube M."/>
            <person name="Bauer M."/>
            <person name="Teeling H."/>
            <person name="Lombardot T."/>
            <person name="Ludwig W."/>
            <person name="Gade D."/>
            <person name="Beck A."/>
            <person name="Borzym K."/>
            <person name="Heitmann K."/>
            <person name="Rabus R."/>
            <person name="Schlesner H."/>
            <person name="Amann R."/>
            <person name="Reinhardt R."/>
        </authorList>
    </citation>
    <scope>NUCLEOTIDE SEQUENCE [LARGE SCALE GENOMIC DNA]</scope>
    <source>
        <strain evidence="7">DSM 10527 / NCIMB 13988 / SH1</strain>
    </source>
</reference>
<name>Q7USY4_RHOBA</name>
<dbReference type="STRING" id="243090.RB4229"/>
<proteinExistence type="predicted"/>
<dbReference type="InterPro" id="IPR034660">
    <property type="entry name" value="DinB/YfiT-like"/>
</dbReference>
<dbReference type="HOGENOM" id="CLU_012431_9_0_0"/>
<dbReference type="EnsemblBacteria" id="CAD73658">
    <property type="protein sequence ID" value="CAD73658"/>
    <property type="gene ID" value="RB4229"/>
</dbReference>
<evidence type="ECO:0000256" key="2">
    <source>
        <dbReference type="ARBA" id="ARBA00023004"/>
    </source>
</evidence>
<dbReference type="Pfam" id="PF03781">
    <property type="entry name" value="FGE-sulfatase"/>
    <property type="match status" value="1"/>
</dbReference>
<dbReference type="SUPFAM" id="SSF56436">
    <property type="entry name" value="C-type lectin-like"/>
    <property type="match status" value="1"/>
</dbReference>
<evidence type="ECO:0000259" key="4">
    <source>
        <dbReference type="Pfam" id="PF03781"/>
    </source>
</evidence>